<evidence type="ECO:0000259" key="14">
    <source>
        <dbReference type="PROSITE" id="PS50975"/>
    </source>
</evidence>
<dbReference type="Gene3D" id="3.30.470.20">
    <property type="entry name" value="ATP-grasp fold, B domain"/>
    <property type="match status" value="1"/>
</dbReference>
<dbReference type="SMART" id="SM00878">
    <property type="entry name" value="Biotin_carb_C"/>
    <property type="match status" value="1"/>
</dbReference>
<dbReference type="AlphaFoldDB" id="A0A367FKU9"/>
<sequence>MFRKVLVANRGEIALRVLRACKELGIRTVAVYSTADADSLPVRLADESVCIGPPASRLSYLNVPNIIGAALKTGADAIHPGYGFLSEDPYFAEICADNGITFVGPPPEVMEHLGDKSTARKLMQDAGLPLLPGTVSPIVSAEEALSLADEIGYPVVLKASAGGGGRGITVVQRREDLPEAVRATRANAQALFKDAAVYLEKYLTGARHIEVQVMADNYGGVVHLGERDCSVQRRKQKLIEESPSPVVDADLRRRIGQAAVDGARFVGYRGAGTMEFLLDGDGRFWFMEMNARIQVEHPVTEMVTGVDLVREQLRVAAGEPMSLSQDAIELRGHAIECRVNAENAGAGFAPTPGKLDRFDTPGGPWVRLDTHCLAGSRVPPYYDSLIAKLIVWGPDRDAALDRMARALDEFHIEGRGVHTTIELHRRVLEHPDFRAGNVTTQFLDQYLSTNGTPP</sequence>
<evidence type="ECO:0000256" key="11">
    <source>
        <dbReference type="ARBA" id="ARBA00048600"/>
    </source>
</evidence>
<dbReference type="Pfam" id="PF02785">
    <property type="entry name" value="Biotin_carb_C"/>
    <property type="match status" value="1"/>
</dbReference>
<dbReference type="InterPro" id="IPR016185">
    <property type="entry name" value="PreATP-grasp_dom_sf"/>
</dbReference>
<keyword evidence="13" id="KW-0443">Lipid metabolism</keyword>
<dbReference type="PANTHER" id="PTHR48095:SF2">
    <property type="entry name" value="BIOTIN CARBOXYLASE, CHLOROPLASTIC"/>
    <property type="match status" value="1"/>
</dbReference>
<keyword evidence="10 13" id="KW-0092">Biotin</keyword>
<dbReference type="InterPro" id="IPR005479">
    <property type="entry name" value="CPAse_ATP-bd"/>
</dbReference>
<evidence type="ECO:0000259" key="15">
    <source>
        <dbReference type="PROSITE" id="PS50979"/>
    </source>
</evidence>
<comment type="catalytic activity">
    <reaction evidence="11 13">
        <text>N(6)-biotinyl-L-lysyl-[protein] + hydrogencarbonate + ATP = N(6)-carboxybiotinyl-L-lysyl-[protein] + ADP + phosphate + H(+)</text>
        <dbReference type="Rhea" id="RHEA:13501"/>
        <dbReference type="Rhea" id="RHEA-COMP:10505"/>
        <dbReference type="Rhea" id="RHEA-COMP:10506"/>
        <dbReference type="ChEBI" id="CHEBI:15378"/>
        <dbReference type="ChEBI" id="CHEBI:17544"/>
        <dbReference type="ChEBI" id="CHEBI:30616"/>
        <dbReference type="ChEBI" id="CHEBI:43474"/>
        <dbReference type="ChEBI" id="CHEBI:83144"/>
        <dbReference type="ChEBI" id="CHEBI:83145"/>
        <dbReference type="ChEBI" id="CHEBI:456216"/>
        <dbReference type="EC" id="6.3.4.14"/>
    </reaction>
</comment>
<evidence type="ECO:0000256" key="13">
    <source>
        <dbReference type="RuleBase" id="RU365063"/>
    </source>
</evidence>
<evidence type="ECO:0000313" key="17">
    <source>
        <dbReference type="Proteomes" id="UP000253094"/>
    </source>
</evidence>
<dbReference type="InterPro" id="IPR011764">
    <property type="entry name" value="Biotin_carboxylation_dom"/>
</dbReference>
<keyword evidence="13" id="KW-0276">Fatty acid metabolism</keyword>
<proteinExistence type="predicted"/>
<keyword evidence="5 13" id="KW-0436">Ligase</keyword>
<reference evidence="16 17" key="1">
    <citation type="submission" date="2018-06" db="EMBL/GenBank/DDBJ databases">
        <title>Sphaerisporangium craniellae sp. nov., isolated from a marine sponge in the South China Sea.</title>
        <authorList>
            <person name="Li L."/>
        </authorList>
    </citation>
    <scope>NUCLEOTIDE SEQUENCE [LARGE SCALE GENOMIC DNA]</scope>
    <source>
        <strain evidence="16 17">CCTCC AA 208026</strain>
    </source>
</reference>
<evidence type="ECO:0000256" key="10">
    <source>
        <dbReference type="ARBA" id="ARBA00023267"/>
    </source>
</evidence>
<dbReference type="SUPFAM" id="SSF51246">
    <property type="entry name" value="Rudiment single hybrid motif"/>
    <property type="match status" value="1"/>
</dbReference>
<dbReference type="UniPathway" id="UPA00655">
    <property type="reaction ID" value="UER00711"/>
</dbReference>
<dbReference type="Proteomes" id="UP000253094">
    <property type="component" value="Unassembled WGS sequence"/>
</dbReference>
<protein>
    <recommendedName>
        <fullName evidence="4 13">Biotin carboxylase</fullName>
        <ecNumber evidence="4 13">6.3.4.14</ecNumber>
    </recommendedName>
    <alternativeName>
        <fullName evidence="13">Acetyl-coenzyme A carboxylase biotin carboxylase subunit A</fullName>
    </alternativeName>
</protein>
<keyword evidence="13" id="KW-0275">Fatty acid biosynthesis</keyword>
<evidence type="ECO:0000256" key="1">
    <source>
        <dbReference type="ARBA" id="ARBA00003761"/>
    </source>
</evidence>
<keyword evidence="17" id="KW-1185">Reference proteome</keyword>
<name>A0A367FKU9_9ACTN</name>
<evidence type="ECO:0000256" key="7">
    <source>
        <dbReference type="ARBA" id="ARBA00022741"/>
    </source>
</evidence>
<dbReference type="SUPFAM" id="SSF56059">
    <property type="entry name" value="Glutathione synthetase ATP-binding domain-like"/>
    <property type="match status" value="1"/>
</dbReference>
<feature type="domain" description="Biotin carboxylation" evidence="15">
    <location>
        <begin position="1"/>
        <end position="448"/>
    </location>
</feature>
<dbReference type="RefSeq" id="WP_114029643.1">
    <property type="nucleotide sequence ID" value="NZ_QOIL01000008.1"/>
</dbReference>
<dbReference type="EMBL" id="QOIL01000008">
    <property type="protein sequence ID" value="RCG30280.1"/>
    <property type="molecule type" value="Genomic_DNA"/>
</dbReference>
<comment type="pathway">
    <text evidence="2 13">Lipid metabolism; malonyl-CoA biosynthesis; malonyl-CoA from acetyl-CoA: step 1/1.</text>
</comment>
<dbReference type="GO" id="GO:0005524">
    <property type="term" value="F:ATP binding"/>
    <property type="evidence" value="ECO:0007669"/>
    <property type="project" value="UniProtKB-UniRule"/>
</dbReference>
<dbReference type="InterPro" id="IPR011761">
    <property type="entry name" value="ATP-grasp"/>
</dbReference>
<evidence type="ECO:0000256" key="6">
    <source>
        <dbReference type="ARBA" id="ARBA00022723"/>
    </source>
</evidence>
<dbReference type="FunFam" id="3.40.50.20:FF:000010">
    <property type="entry name" value="Propionyl-CoA carboxylase subunit alpha"/>
    <property type="match status" value="1"/>
</dbReference>
<feature type="domain" description="ATP-grasp" evidence="14">
    <location>
        <begin position="120"/>
        <end position="317"/>
    </location>
</feature>
<evidence type="ECO:0000256" key="5">
    <source>
        <dbReference type="ARBA" id="ARBA00022598"/>
    </source>
</evidence>
<dbReference type="InterPro" id="IPR011054">
    <property type="entry name" value="Rudment_hybrid_motif"/>
</dbReference>
<keyword evidence="9" id="KW-0460">Magnesium</keyword>
<dbReference type="InterPro" id="IPR051602">
    <property type="entry name" value="ACC_Biotin_Carboxylase"/>
</dbReference>
<dbReference type="InterPro" id="IPR005481">
    <property type="entry name" value="BC-like_N"/>
</dbReference>
<dbReference type="OrthoDB" id="5166719at2"/>
<organism evidence="16 17">
    <name type="scientific">Sphaerisporangium album</name>
    <dbReference type="NCBI Taxonomy" id="509200"/>
    <lineage>
        <taxon>Bacteria</taxon>
        <taxon>Bacillati</taxon>
        <taxon>Actinomycetota</taxon>
        <taxon>Actinomycetes</taxon>
        <taxon>Streptosporangiales</taxon>
        <taxon>Streptosporangiaceae</taxon>
        <taxon>Sphaerisporangium</taxon>
    </lineage>
</organism>
<dbReference type="PROSITE" id="PS50979">
    <property type="entry name" value="BC"/>
    <property type="match status" value="1"/>
</dbReference>
<comment type="subunit">
    <text evidence="3 13">Acetyl-CoA carboxylase is a heterohexamer of biotin carboxyl carrier protein, biotin carboxylase and the two subunits of carboxyl transferase in a 2:2 complex.</text>
</comment>
<dbReference type="PROSITE" id="PS00867">
    <property type="entry name" value="CPSASE_2"/>
    <property type="match status" value="1"/>
</dbReference>
<gene>
    <name evidence="16" type="primary">accC</name>
    <name evidence="16" type="ORF">DQ384_16195</name>
</gene>
<dbReference type="GO" id="GO:2001295">
    <property type="term" value="P:malonyl-CoA biosynthetic process"/>
    <property type="evidence" value="ECO:0007669"/>
    <property type="project" value="UniProtKB-UniPathway"/>
</dbReference>
<evidence type="ECO:0000256" key="8">
    <source>
        <dbReference type="ARBA" id="ARBA00022840"/>
    </source>
</evidence>
<dbReference type="EC" id="6.3.4.14" evidence="4 13"/>
<dbReference type="InterPro" id="IPR004549">
    <property type="entry name" value="Acetyl_CoA_COase_biotin_COase"/>
</dbReference>
<evidence type="ECO:0000256" key="12">
    <source>
        <dbReference type="PROSITE-ProRule" id="PRU00409"/>
    </source>
</evidence>
<dbReference type="GO" id="GO:0006633">
    <property type="term" value="P:fatty acid biosynthetic process"/>
    <property type="evidence" value="ECO:0007669"/>
    <property type="project" value="UniProtKB-KW"/>
</dbReference>
<dbReference type="NCBIfam" id="NF006367">
    <property type="entry name" value="PRK08591.1"/>
    <property type="match status" value="1"/>
</dbReference>
<keyword evidence="6" id="KW-0479">Metal-binding</keyword>
<dbReference type="InterPro" id="IPR005482">
    <property type="entry name" value="Biotin_COase_C"/>
</dbReference>
<comment type="caution">
    <text evidence="16">The sequence shown here is derived from an EMBL/GenBank/DDBJ whole genome shotgun (WGS) entry which is preliminary data.</text>
</comment>
<dbReference type="GO" id="GO:0004075">
    <property type="term" value="F:biotin carboxylase activity"/>
    <property type="evidence" value="ECO:0007669"/>
    <property type="project" value="UniProtKB-EC"/>
</dbReference>
<dbReference type="PROSITE" id="PS50975">
    <property type="entry name" value="ATP_GRASP"/>
    <property type="match status" value="1"/>
</dbReference>
<accession>A0A367FKU9</accession>
<keyword evidence="13" id="KW-0444">Lipid biosynthesis</keyword>
<dbReference type="Pfam" id="PF02786">
    <property type="entry name" value="CPSase_L_D2"/>
    <property type="match status" value="1"/>
</dbReference>
<dbReference type="PANTHER" id="PTHR48095">
    <property type="entry name" value="PYRUVATE CARBOXYLASE SUBUNIT A"/>
    <property type="match status" value="1"/>
</dbReference>
<dbReference type="FunFam" id="3.30.1490.20:FF:000003">
    <property type="entry name" value="acetyl-CoA carboxylase isoform X1"/>
    <property type="match status" value="1"/>
</dbReference>
<dbReference type="PROSITE" id="PS00866">
    <property type="entry name" value="CPSASE_1"/>
    <property type="match status" value="1"/>
</dbReference>
<dbReference type="SMART" id="SM01209">
    <property type="entry name" value="GARS_A"/>
    <property type="match status" value="1"/>
</dbReference>
<evidence type="ECO:0000313" key="16">
    <source>
        <dbReference type="EMBL" id="RCG30280.1"/>
    </source>
</evidence>
<dbReference type="Pfam" id="PF00289">
    <property type="entry name" value="Biotin_carb_N"/>
    <property type="match status" value="1"/>
</dbReference>
<dbReference type="GO" id="GO:0046872">
    <property type="term" value="F:metal ion binding"/>
    <property type="evidence" value="ECO:0007669"/>
    <property type="project" value="UniProtKB-KW"/>
</dbReference>
<keyword evidence="7 12" id="KW-0547">Nucleotide-binding</keyword>
<evidence type="ECO:0000256" key="9">
    <source>
        <dbReference type="ARBA" id="ARBA00022842"/>
    </source>
</evidence>
<evidence type="ECO:0000256" key="4">
    <source>
        <dbReference type="ARBA" id="ARBA00013263"/>
    </source>
</evidence>
<comment type="function">
    <text evidence="1 13">This protein is a component of the acetyl coenzyme A carboxylase complex; first, biotin carboxylase catalyzes the carboxylation of the carrier protein and then the transcarboxylase transfers the carboxyl group to form malonyl-CoA.</text>
</comment>
<evidence type="ECO:0000256" key="2">
    <source>
        <dbReference type="ARBA" id="ARBA00004956"/>
    </source>
</evidence>
<evidence type="ECO:0000256" key="3">
    <source>
        <dbReference type="ARBA" id="ARBA00011750"/>
    </source>
</evidence>
<dbReference type="SUPFAM" id="SSF52440">
    <property type="entry name" value="PreATP-grasp domain"/>
    <property type="match status" value="1"/>
</dbReference>
<keyword evidence="8 12" id="KW-0067">ATP-binding</keyword>
<dbReference type="NCBIfam" id="TIGR00514">
    <property type="entry name" value="accC"/>
    <property type="match status" value="1"/>
</dbReference>